<feature type="transmembrane region" description="Helical" evidence="1">
    <location>
        <begin position="26"/>
        <end position="53"/>
    </location>
</feature>
<organism evidence="2 3">
    <name type="scientific">Steinernema carpocapsae</name>
    <name type="common">Entomopathogenic nematode</name>
    <dbReference type="NCBI Taxonomy" id="34508"/>
    <lineage>
        <taxon>Eukaryota</taxon>
        <taxon>Metazoa</taxon>
        <taxon>Ecdysozoa</taxon>
        <taxon>Nematoda</taxon>
        <taxon>Chromadorea</taxon>
        <taxon>Rhabditida</taxon>
        <taxon>Tylenchina</taxon>
        <taxon>Panagrolaimomorpha</taxon>
        <taxon>Strongyloidoidea</taxon>
        <taxon>Steinernematidae</taxon>
        <taxon>Steinernema</taxon>
    </lineage>
</organism>
<evidence type="ECO:0000313" key="3">
    <source>
        <dbReference type="Proteomes" id="UP000298663"/>
    </source>
</evidence>
<reference evidence="2 3" key="1">
    <citation type="journal article" date="2015" name="Genome Biol.">
        <title>Comparative genomics of Steinernema reveals deeply conserved gene regulatory networks.</title>
        <authorList>
            <person name="Dillman A.R."/>
            <person name="Macchietto M."/>
            <person name="Porter C.F."/>
            <person name="Rogers A."/>
            <person name="Williams B."/>
            <person name="Antoshechkin I."/>
            <person name="Lee M.M."/>
            <person name="Goodwin Z."/>
            <person name="Lu X."/>
            <person name="Lewis E.E."/>
            <person name="Goodrich-Blair H."/>
            <person name="Stock S.P."/>
            <person name="Adams B.J."/>
            <person name="Sternberg P.W."/>
            <person name="Mortazavi A."/>
        </authorList>
    </citation>
    <scope>NUCLEOTIDE SEQUENCE [LARGE SCALE GENOMIC DNA]</scope>
    <source>
        <strain evidence="2 3">ALL</strain>
    </source>
</reference>
<reference evidence="2 3" key="2">
    <citation type="journal article" date="2019" name="G3 (Bethesda)">
        <title>Hybrid Assembly of the Genome of the Entomopathogenic Nematode Steinernema carpocapsae Identifies the X-Chromosome.</title>
        <authorList>
            <person name="Serra L."/>
            <person name="Macchietto M."/>
            <person name="Macias-Munoz A."/>
            <person name="McGill C.J."/>
            <person name="Rodriguez I.M."/>
            <person name="Rodriguez B."/>
            <person name="Murad R."/>
            <person name="Mortazavi A."/>
        </authorList>
    </citation>
    <scope>NUCLEOTIDE SEQUENCE [LARGE SCALE GENOMIC DNA]</scope>
    <source>
        <strain evidence="2 3">ALL</strain>
    </source>
</reference>
<sequence length="86" mass="9622">MAYADTEIKANLDGIYLVFKEPDAPLALHFIVFFRTVCAAIGLFLEIYVFILFEKCHHQIKTSVDANKALISELKCSSGQTVPQQS</sequence>
<gene>
    <name evidence="2" type="ORF">L596_022398</name>
</gene>
<dbReference type="AlphaFoldDB" id="A0A4U5MLP2"/>
<evidence type="ECO:0000256" key="1">
    <source>
        <dbReference type="SAM" id="Phobius"/>
    </source>
</evidence>
<keyword evidence="3" id="KW-1185">Reference proteome</keyword>
<keyword evidence="1" id="KW-0812">Transmembrane</keyword>
<name>A0A4U5MLP2_STECR</name>
<dbReference type="EMBL" id="AZBU02000007">
    <property type="protein sequence ID" value="TKR70361.1"/>
    <property type="molecule type" value="Genomic_DNA"/>
</dbReference>
<protein>
    <submittedName>
        <fullName evidence="2">Uncharacterized protein</fullName>
    </submittedName>
</protein>
<proteinExistence type="predicted"/>
<dbReference type="Proteomes" id="UP000298663">
    <property type="component" value="Unassembled WGS sequence"/>
</dbReference>
<evidence type="ECO:0000313" key="2">
    <source>
        <dbReference type="EMBL" id="TKR70361.1"/>
    </source>
</evidence>
<keyword evidence="1" id="KW-1133">Transmembrane helix</keyword>
<keyword evidence="1" id="KW-0472">Membrane</keyword>
<comment type="caution">
    <text evidence="2">The sequence shown here is derived from an EMBL/GenBank/DDBJ whole genome shotgun (WGS) entry which is preliminary data.</text>
</comment>
<accession>A0A4U5MLP2</accession>